<feature type="binding site" evidence="6">
    <location>
        <position position="244"/>
    </location>
    <ligand>
        <name>a divalent metal cation</name>
        <dbReference type="ChEBI" id="CHEBI:60240"/>
        <label>2</label>
        <note>catalytic</note>
    </ligand>
</feature>
<dbReference type="GO" id="GO:0046872">
    <property type="term" value="F:metal ion binding"/>
    <property type="evidence" value="ECO:0007669"/>
    <property type="project" value="UniProtKB-UniRule"/>
</dbReference>
<dbReference type="InterPro" id="IPR000994">
    <property type="entry name" value="Pept_M24"/>
</dbReference>
<organism evidence="9 10">
    <name type="scientific">Candidatus Jacksonbacteria bacterium RIFCSPLOWO2_02_FULL_44_20</name>
    <dbReference type="NCBI Taxonomy" id="1798460"/>
    <lineage>
        <taxon>Bacteria</taxon>
        <taxon>Candidatus Jacksoniibacteriota</taxon>
    </lineage>
</organism>
<dbReference type="GO" id="GO:0005829">
    <property type="term" value="C:cytosol"/>
    <property type="evidence" value="ECO:0007669"/>
    <property type="project" value="TreeGrafter"/>
</dbReference>
<comment type="subunit">
    <text evidence="6">Monomer.</text>
</comment>
<comment type="function">
    <text evidence="1 6">Removes the N-terminal methionine from nascent proteins. The N-terminal methionine is often cleaved when the second residue in the primary sequence is small and uncharged (Met-Ala-, Cys, Gly, Pro, Ser, Thr, or Val). Requires deformylation of the N(alpha)-formylated initiator methionine before it can be hydrolyzed.</text>
</comment>
<keyword evidence="5 6" id="KW-0378">Hydrolase</keyword>
<feature type="binding site" evidence="6">
    <location>
        <position position="174"/>
    </location>
    <ligand>
        <name>a divalent metal cation</name>
        <dbReference type="ChEBI" id="CHEBI:60240"/>
        <label>2</label>
        <note>catalytic</note>
    </ligand>
</feature>
<feature type="binding site" evidence="6">
    <location>
        <position position="111"/>
    </location>
    <ligand>
        <name>a divalent metal cation</name>
        <dbReference type="ChEBI" id="CHEBI:60240"/>
        <label>1</label>
    </ligand>
</feature>
<dbReference type="CDD" id="cd01086">
    <property type="entry name" value="MetAP1"/>
    <property type="match status" value="1"/>
</dbReference>
<dbReference type="InterPro" id="IPR036005">
    <property type="entry name" value="Creatinase/aminopeptidase-like"/>
</dbReference>
<evidence type="ECO:0000256" key="1">
    <source>
        <dbReference type="ARBA" id="ARBA00002521"/>
    </source>
</evidence>
<accession>A0A1G2AAY9</accession>
<feature type="binding site" evidence="6">
    <location>
        <position position="244"/>
    </location>
    <ligand>
        <name>a divalent metal cation</name>
        <dbReference type="ChEBI" id="CHEBI:60240"/>
        <label>1</label>
    </ligand>
</feature>
<dbReference type="GO" id="GO:0006508">
    <property type="term" value="P:proteolysis"/>
    <property type="evidence" value="ECO:0007669"/>
    <property type="project" value="UniProtKB-KW"/>
</dbReference>
<protein>
    <recommendedName>
        <fullName evidence="6 7">Methionine aminopeptidase</fullName>
        <shortName evidence="6">MAP</shortName>
        <shortName evidence="6">MetAP</shortName>
        <ecNumber evidence="6 7">3.4.11.18</ecNumber>
    </recommendedName>
    <alternativeName>
        <fullName evidence="6">Peptidase M</fullName>
    </alternativeName>
</protein>
<evidence type="ECO:0000256" key="5">
    <source>
        <dbReference type="ARBA" id="ARBA00022801"/>
    </source>
</evidence>
<dbReference type="PANTHER" id="PTHR43330">
    <property type="entry name" value="METHIONINE AMINOPEPTIDASE"/>
    <property type="match status" value="1"/>
</dbReference>
<keyword evidence="4 6" id="KW-0479">Metal-binding</keyword>
<gene>
    <name evidence="6" type="primary">map</name>
    <name evidence="9" type="ORF">A3H61_00625</name>
</gene>
<keyword evidence="3 6" id="KW-0645">Protease</keyword>
<dbReference type="PRINTS" id="PR00599">
    <property type="entry name" value="MAPEPTIDASE"/>
</dbReference>
<feature type="binding site" evidence="6">
    <location>
        <position position="82"/>
    </location>
    <ligand>
        <name>substrate</name>
    </ligand>
</feature>
<dbReference type="Proteomes" id="UP000178315">
    <property type="component" value="Unassembled WGS sequence"/>
</dbReference>
<evidence type="ECO:0000256" key="3">
    <source>
        <dbReference type="ARBA" id="ARBA00022670"/>
    </source>
</evidence>
<sequence>MVHYKTPSDIAAMREGGRKLAQILSCIASLVKPLVSAEELEQIANTEITKAGAIPAFLNYDTGYMGKFPAALCISVNDEVVHGIPARDKIFREGDIIGIDCGIWYQNLCVDSAITVPCEKISDEARRLISVAKEALSIGISRCRAGNHIGDIGEGIQRYVEANGFCVIKTLVGHGVGRAVHEDPQIPNFFPFDKRRPKNRGAKIKEGMTLAIEPMISASSEKTKKGRDGYAAVTSDGSLSAHFEHTVAVTGKGTLILTQ</sequence>
<dbReference type="GO" id="GO:0004239">
    <property type="term" value="F:initiator methionyl aminopeptidase activity"/>
    <property type="evidence" value="ECO:0007669"/>
    <property type="project" value="UniProtKB-UniRule"/>
</dbReference>
<proteinExistence type="inferred from homology"/>
<evidence type="ECO:0000256" key="2">
    <source>
        <dbReference type="ARBA" id="ARBA00022438"/>
    </source>
</evidence>
<dbReference type="HAMAP" id="MF_01974">
    <property type="entry name" value="MetAP_1"/>
    <property type="match status" value="1"/>
</dbReference>
<comment type="similarity">
    <text evidence="6">Belongs to the peptidase M24A family. Methionine aminopeptidase type 1 subfamily.</text>
</comment>
<reference evidence="9 10" key="1">
    <citation type="journal article" date="2016" name="Nat. Commun.">
        <title>Thousands of microbial genomes shed light on interconnected biogeochemical processes in an aquifer system.</title>
        <authorList>
            <person name="Anantharaman K."/>
            <person name="Brown C.T."/>
            <person name="Hug L.A."/>
            <person name="Sharon I."/>
            <person name="Castelle C.J."/>
            <person name="Probst A.J."/>
            <person name="Thomas B.C."/>
            <person name="Singh A."/>
            <person name="Wilkins M.J."/>
            <person name="Karaoz U."/>
            <person name="Brodie E.L."/>
            <person name="Williams K.H."/>
            <person name="Hubbard S.S."/>
            <person name="Banfield J.F."/>
        </authorList>
    </citation>
    <scope>NUCLEOTIDE SEQUENCE [LARGE SCALE GENOMIC DNA]</scope>
</reference>
<feature type="binding site" evidence="6">
    <location>
        <position position="111"/>
    </location>
    <ligand>
        <name>a divalent metal cation</name>
        <dbReference type="ChEBI" id="CHEBI:60240"/>
        <label>2</label>
        <note>catalytic</note>
    </ligand>
</feature>
<dbReference type="InterPro" id="IPR001714">
    <property type="entry name" value="Pept_M24_MAP"/>
</dbReference>
<dbReference type="AlphaFoldDB" id="A0A1G2AAY9"/>
<dbReference type="NCBIfam" id="TIGR00500">
    <property type="entry name" value="met_pdase_I"/>
    <property type="match status" value="1"/>
</dbReference>
<dbReference type="EMBL" id="MHJU01000009">
    <property type="protein sequence ID" value="OGY73676.1"/>
    <property type="molecule type" value="Genomic_DNA"/>
</dbReference>
<comment type="catalytic activity">
    <reaction evidence="6 7">
        <text>Release of N-terminal amino acids, preferentially methionine, from peptides and arylamides.</text>
        <dbReference type="EC" id="3.4.11.18"/>
    </reaction>
</comment>
<dbReference type="PANTHER" id="PTHR43330:SF27">
    <property type="entry name" value="METHIONINE AMINOPEPTIDASE"/>
    <property type="match status" value="1"/>
</dbReference>
<evidence type="ECO:0000256" key="7">
    <source>
        <dbReference type="RuleBase" id="RU003653"/>
    </source>
</evidence>
<feature type="binding site" evidence="6">
    <location>
        <position position="213"/>
    </location>
    <ligand>
        <name>a divalent metal cation</name>
        <dbReference type="ChEBI" id="CHEBI:60240"/>
        <label>2</label>
        <note>catalytic</note>
    </ligand>
</feature>
<dbReference type="Pfam" id="PF00557">
    <property type="entry name" value="Peptidase_M24"/>
    <property type="match status" value="1"/>
</dbReference>
<feature type="domain" description="Peptidase M24" evidence="8">
    <location>
        <begin position="12"/>
        <end position="250"/>
    </location>
</feature>
<evidence type="ECO:0000256" key="4">
    <source>
        <dbReference type="ARBA" id="ARBA00022723"/>
    </source>
</evidence>
<comment type="caution">
    <text evidence="9">The sequence shown here is derived from an EMBL/GenBank/DDBJ whole genome shotgun (WGS) entry which is preliminary data.</text>
</comment>
<feature type="binding site" evidence="6">
    <location>
        <position position="181"/>
    </location>
    <ligand>
        <name>substrate</name>
    </ligand>
</feature>
<dbReference type="InterPro" id="IPR002467">
    <property type="entry name" value="Pept_M24A_MAP1"/>
</dbReference>
<dbReference type="Gene3D" id="3.90.230.10">
    <property type="entry name" value="Creatinase/methionine aminopeptidase superfamily"/>
    <property type="match status" value="1"/>
</dbReference>
<evidence type="ECO:0000256" key="6">
    <source>
        <dbReference type="HAMAP-Rule" id="MF_01974"/>
    </source>
</evidence>
<dbReference type="SUPFAM" id="SSF55920">
    <property type="entry name" value="Creatinase/aminopeptidase"/>
    <property type="match status" value="1"/>
</dbReference>
<name>A0A1G2AAY9_9BACT</name>
<evidence type="ECO:0000313" key="10">
    <source>
        <dbReference type="Proteomes" id="UP000178315"/>
    </source>
</evidence>
<dbReference type="GO" id="GO:0070006">
    <property type="term" value="F:metalloaminopeptidase activity"/>
    <property type="evidence" value="ECO:0007669"/>
    <property type="project" value="UniProtKB-UniRule"/>
</dbReference>
<keyword evidence="2 6" id="KW-0031">Aminopeptidase</keyword>
<feature type="binding site" evidence="6">
    <location>
        <position position="100"/>
    </location>
    <ligand>
        <name>a divalent metal cation</name>
        <dbReference type="ChEBI" id="CHEBI:60240"/>
        <label>1</label>
    </ligand>
</feature>
<comment type="cofactor">
    <cofactor evidence="6">
        <name>Co(2+)</name>
        <dbReference type="ChEBI" id="CHEBI:48828"/>
    </cofactor>
    <cofactor evidence="6">
        <name>Zn(2+)</name>
        <dbReference type="ChEBI" id="CHEBI:29105"/>
    </cofactor>
    <cofactor evidence="6">
        <name>Mn(2+)</name>
        <dbReference type="ChEBI" id="CHEBI:29035"/>
    </cofactor>
    <cofactor evidence="6">
        <name>Fe(2+)</name>
        <dbReference type="ChEBI" id="CHEBI:29033"/>
    </cofactor>
    <text evidence="6">Binds 2 divalent metal cations per subunit. Has a high-affinity and a low affinity metal-binding site. The true nature of the physiological cofactor is under debate. The enzyme is active with cobalt, zinc, manganese or divalent iron ions. Most likely, methionine aminopeptidases function as mononuclear Fe(2+)-metalloproteases under physiological conditions, and the catalytically relevant metal-binding site has been assigned to the histidine-containing high-affinity site.</text>
</comment>
<evidence type="ECO:0000313" key="9">
    <source>
        <dbReference type="EMBL" id="OGY73676.1"/>
    </source>
</evidence>
<dbReference type="EC" id="3.4.11.18" evidence="6 7"/>
<evidence type="ECO:0000259" key="8">
    <source>
        <dbReference type="Pfam" id="PF00557"/>
    </source>
</evidence>